<feature type="transmembrane region" description="Helical" evidence="7">
    <location>
        <begin position="24"/>
        <end position="43"/>
    </location>
</feature>
<reference evidence="10 11" key="1">
    <citation type="submission" date="2019-06" db="EMBL/GenBank/DDBJ databases">
        <title>The genome of Shewanella sp. SM1901.</title>
        <authorList>
            <person name="Cha Q."/>
        </authorList>
    </citation>
    <scope>NUCLEOTIDE SEQUENCE [LARGE SCALE GENOMIC DNA]</scope>
    <source>
        <strain evidence="10 11">SM1901</strain>
    </source>
</reference>
<comment type="similarity">
    <text evidence="2 7">Belongs to the MscS (TC 1.A.23) family.</text>
</comment>
<sequence length="459" mass="50958">MICNFFSHSFSHCYQKALSRLSRWILLWSLVTTVVCLTCFVSTDAQAAPSPDTVKQLIQITDPNSAIDIEIQGSVVNLNGSATEQASKERILQTIAALPDVTQVVDNIHLQPIKPLSLTPLQHDAEQFWDKTLLYLPRLALGLSIFLFLFWLSHPLARLFISPLAWVTKSELIRLVMQRSISVLIILLGLYIFLRLAGLTQFAVAIISSTGVIGLILGFAFKDIAENFISSLLLSVQRPFKLGDVISVEGNLGVVKQVTARATTLVDYDGNHIQIPNSTIYKNVIKNLTANPRMRGHFVIGIGYDASIRKAQDIAMEIMSDHHGVLADPEPQVLIKNLGSSTINLQVYFWVNAETHSVPKVASILMRLLVRAYEANQISLPDDARERIFPQGMQLVTNGHQQDETPLNTTQSTEHNTEKTQESLEDTHNEVSDDISSDTDDIRQQAAQSRDPESGANII</sequence>
<dbReference type="Pfam" id="PF21082">
    <property type="entry name" value="MS_channel_3rd"/>
    <property type="match status" value="1"/>
</dbReference>
<feature type="transmembrane region" description="Helical" evidence="7">
    <location>
        <begin position="139"/>
        <end position="160"/>
    </location>
</feature>
<dbReference type="InterPro" id="IPR010920">
    <property type="entry name" value="LSM_dom_sf"/>
</dbReference>
<comment type="function">
    <text evidence="7">Mechanosensitive channel that participates in the regulation of osmotic pressure changes within the cell, opening in response to stretch forces in the membrane lipid bilayer, without the need for other proteins. Contributes to normal resistance to hypoosmotic shock. Forms an ion channel of 1.0 nanosiemens conductance with a slight preference for anions.</text>
</comment>
<dbReference type="PANTHER" id="PTHR30221:SF1">
    <property type="entry name" value="SMALL-CONDUCTANCE MECHANOSENSITIVE CHANNEL"/>
    <property type="match status" value="1"/>
</dbReference>
<dbReference type="Pfam" id="PF00924">
    <property type="entry name" value="MS_channel_2nd"/>
    <property type="match status" value="1"/>
</dbReference>
<dbReference type="InterPro" id="IPR023408">
    <property type="entry name" value="MscS_beta-dom_sf"/>
</dbReference>
<keyword evidence="5 7" id="KW-1133">Transmembrane helix</keyword>
<gene>
    <name evidence="10" type="ORF">FH971_01405</name>
</gene>
<keyword evidence="7" id="KW-0813">Transport</keyword>
<dbReference type="InterPro" id="IPR007055">
    <property type="entry name" value="BON_dom"/>
</dbReference>
<dbReference type="SUPFAM" id="SSF50182">
    <property type="entry name" value="Sm-like ribonucleoproteins"/>
    <property type="match status" value="1"/>
</dbReference>
<dbReference type="InterPro" id="IPR011066">
    <property type="entry name" value="MscS_channel_C_sf"/>
</dbReference>
<feature type="transmembrane region" description="Helical" evidence="7">
    <location>
        <begin position="172"/>
        <end position="193"/>
    </location>
</feature>
<keyword evidence="11" id="KW-1185">Reference proteome</keyword>
<evidence type="ECO:0000256" key="5">
    <source>
        <dbReference type="ARBA" id="ARBA00022989"/>
    </source>
</evidence>
<dbReference type="SUPFAM" id="SSF82689">
    <property type="entry name" value="Mechanosensitive channel protein MscS (YggB), C-terminal domain"/>
    <property type="match status" value="1"/>
</dbReference>
<keyword evidence="6 7" id="KW-0472">Membrane</keyword>
<evidence type="ECO:0000256" key="7">
    <source>
        <dbReference type="RuleBase" id="RU369025"/>
    </source>
</evidence>
<evidence type="ECO:0000256" key="8">
    <source>
        <dbReference type="SAM" id="MobiDB-lite"/>
    </source>
</evidence>
<comment type="subunit">
    <text evidence="7">Homoheptamer.</text>
</comment>
<feature type="transmembrane region" description="Helical" evidence="7">
    <location>
        <begin position="199"/>
        <end position="221"/>
    </location>
</feature>
<evidence type="ECO:0000256" key="1">
    <source>
        <dbReference type="ARBA" id="ARBA00004651"/>
    </source>
</evidence>
<dbReference type="Gene3D" id="2.30.30.60">
    <property type="match status" value="1"/>
</dbReference>
<evidence type="ECO:0000256" key="2">
    <source>
        <dbReference type="ARBA" id="ARBA00008017"/>
    </source>
</evidence>
<feature type="domain" description="BON" evidence="9">
    <location>
        <begin position="43"/>
        <end position="112"/>
    </location>
</feature>
<dbReference type="InterPro" id="IPR006685">
    <property type="entry name" value="MscS_channel_2nd"/>
</dbReference>
<dbReference type="InterPro" id="IPR045275">
    <property type="entry name" value="MscS_archaea/bacteria_type"/>
</dbReference>
<evidence type="ECO:0000313" key="10">
    <source>
        <dbReference type="EMBL" id="QDE29739.1"/>
    </source>
</evidence>
<dbReference type="RefSeq" id="WP_140233082.1">
    <property type="nucleotide sequence ID" value="NZ_CP041036.1"/>
</dbReference>
<dbReference type="Gene3D" id="3.30.70.100">
    <property type="match status" value="1"/>
</dbReference>
<dbReference type="GO" id="GO:0008381">
    <property type="term" value="F:mechanosensitive monoatomic ion channel activity"/>
    <property type="evidence" value="ECO:0007669"/>
    <property type="project" value="InterPro"/>
</dbReference>
<evidence type="ECO:0000256" key="6">
    <source>
        <dbReference type="ARBA" id="ARBA00023136"/>
    </source>
</evidence>
<dbReference type="PROSITE" id="PS50914">
    <property type="entry name" value="BON"/>
    <property type="match status" value="1"/>
</dbReference>
<accession>A0A4Y5YAW8</accession>
<dbReference type="PANTHER" id="PTHR30221">
    <property type="entry name" value="SMALL-CONDUCTANCE MECHANOSENSITIVE CHANNEL"/>
    <property type="match status" value="1"/>
</dbReference>
<organism evidence="10 11">
    <name type="scientific">Shewanella polaris</name>
    <dbReference type="NCBI Taxonomy" id="2588449"/>
    <lineage>
        <taxon>Bacteria</taxon>
        <taxon>Pseudomonadati</taxon>
        <taxon>Pseudomonadota</taxon>
        <taxon>Gammaproteobacteria</taxon>
        <taxon>Alteromonadales</taxon>
        <taxon>Shewanellaceae</taxon>
        <taxon>Shewanella</taxon>
    </lineage>
</organism>
<dbReference type="EMBL" id="CP041036">
    <property type="protein sequence ID" value="QDE29739.1"/>
    <property type="molecule type" value="Genomic_DNA"/>
</dbReference>
<keyword evidence="7" id="KW-0406">Ion transport</keyword>
<dbReference type="InterPro" id="IPR049278">
    <property type="entry name" value="MS_channel_C"/>
</dbReference>
<evidence type="ECO:0000313" key="11">
    <source>
        <dbReference type="Proteomes" id="UP000319809"/>
    </source>
</evidence>
<feature type="compositionally biased region" description="Basic and acidic residues" evidence="8">
    <location>
        <begin position="415"/>
        <end position="431"/>
    </location>
</feature>
<proteinExistence type="inferred from homology"/>
<keyword evidence="7" id="KW-0407">Ion channel</keyword>
<protein>
    <recommendedName>
        <fullName evidence="7">Small-conductance mechanosensitive channel</fullName>
    </recommendedName>
</protein>
<name>A0A4Y5YAW8_9GAMM</name>
<dbReference type="KEGG" id="spol:FH971_01405"/>
<dbReference type="Proteomes" id="UP000319809">
    <property type="component" value="Chromosome"/>
</dbReference>
<feature type="compositionally biased region" description="Polar residues" evidence="8">
    <location>
        <begin position="398"/>
        <end position="414"/>
    </location>
</feature>
<dbReference type="Gene3D" id="1.10.287.1260">
    <property type="match status" value="1"/>
</dbReference>
<keyword evidence="4 7" id="KW-0812">Transmembrane</keyword>
<dbReference type="GO" id="GO:0005886">
    <property type="term" value="C:plasma membrane"/>
    <property type="evidence" value="ECO:0007669"/>
    <property type="project" value="UniProtKB-SubCell"/>
</dbReference>
<feature type="region of interest" description="Disordered" evidence="8">
    <location>
        <begin position="398"/>
        <end position="459"/>
    </location>
</feature>
<evidence type="ECO:0000259" key="9">
    <source>
        <dbReference type="PROSITE" id="PS50914"/>
    </source>
</evidence>
<keyword evidence="3" id="KW-1003">Cell membrane</keyword>
<comment type="subcellular location">
    <subcellularLocation>
        <location evidence="7">Cell inner membrane</location>
        <topology evidence="7">Multi-pass membrane protein</topology>
    </subcellularLocation>
    <subcellularLocation>
        <location evidence="1">Cell membrane</location>
        <topology evidence="1">Multi-pass membrane protein</topology>
    </subcellularLocation>
</comment>
<keyword evidence="7" id="KW-0997">Cell inner membrane</keyword>
<evidence type="ECO:0000256" key="4">
    <source>
        <dbReference type="ARBA" id="ARBA00022692"/>
    </source>
</evidence>
<dbReference type="AlphaFoldDB" id="A0A4Y5YAW8"/>
<evidence type="ECO:0000256" key="3">
    <source>
        <dbReference type="ARBA" id="ARBA00022475"/>
    </source>
</evidence>